<dbReference type="GO" id="GO:0005516">
    <property type="term" value="F:calmodulin binding"/>
    <property type="evidence" value="ECO:0007669"/>
    <property type="project" value="InterPro"/>
</dbReference>
<reference evidence="4" key="1">
    <citation type="submission" date="2019-11" db="EMBL/GenBank/DDBJ databases">
        <authorList>
            <person name="Liu Y."/>
            <person name="Hou J."/>
            <person name="Li T.-Q."/>
            <person name="Guan C.-H."/>
            <person name="Wu X."/>
            <person name="Wu H.-Z."/>
            <person name="Ling F."/>
            <person name="Zhang R."/>
            <person name="Shi X.-G."/>
            <person name="Ren J.-P."/>
            <person name="Chen E.-F."/>
            <person name="Sun J.-M."/>
        </authorList>
    </citation>
    <scope>NUCLEOTIDE SEQUENCE</scope>
    <source>
        <strain evidence="4">Adult_tree_wgs_1</strain>
        <tissue evidence="4">Leaves</tissue>
    </source>
</reference>
<comment type="caution">
    <text evidence="4">The sequence shown here is derived from an EMBL/GenBank/DDBJ whole genome shotgun (WGS) entry which is preliminary data.</text>
</comment>
<evidence type="ECO:0000313" key="5">
    <source>
        <dbReference type="Proteomes" id="UP000626092"/>
    </source>
</evidence>
<feature type="region of interest" description="Disordered" evidence="1">
    <location>
        <begin position="407"/>
        <end position="433"/>
    </location>
</feature>
<dbReference type="GO" id="GO:0043565">
    <property type="term" value="F:sequence-specific DNA binding"/>
    <property type="evidence" value="ECO:0007669"/>
    <property type="project" value="TreeGrafter"/>
</dbReference>
<dbReference type="GO" id="GO:0005634">
    <property type="term" value="C:nucleus"/>
    <property type="evidence" value="ECO:0007669"/>
    <property type="project" value="TreeGrafter"/>
</dbReference>
<dbReference type="PANTHER" id="PTHR31713">
    <property type="entry name" value="OS02G0177800 PROTEIN"/>
    <property type="match status" value="1"/>
</dbReference>
<feature type="domain" description="Calmodulin binding protein central" evidence="3">
    <location>
        <begin position="244"/>
        <end position="291"/>
    </location>
</feature>
<evidence type="ECO:0000256" key="1">
    <source>
        <dbReference type="SAM" id="MobiDB-lite"/>
    </source>
</evidence>
<dbReference type="InterPro" id="IPR046831">
    <property type="entry name" value="Calmodulin_bind_N"/>
</dbReference>
<accession>A0A834GPT3</accession>
<protein>
    <submittedName>
        <fullName evidence="4">Uncharacterized protein</fullName>
    </submittedName>
</protein>
<dbReference type="Pfam" id="PF07887">
    <property type="entry name" value="Calmodulin_bind"/>
    <property type="match status" value="1"/>
</dbReference>
<dbReference type="GO" id="GO:0080142">
    <property type="term" value="P:regulation of salicylic acid biosynthetic process"/>
    <property type="evidence" value="ECO:0007669"/>
    <property type="project" value="TreeGrafter"/>
</dbReference>
<proteinExistence type="predicted"/>
<dbReference type="Pfam" id="PF20451">
    <property type="entry name" value="Calmod_bind_M"/>
    <property type="match status" value="1"/>
</dbReference>
<gene>
    <name evidence="4" type="ORF">RHSIM_Rhsim08G0168700</name>
</gene>
<dbReference type="AlphaFoldDB" id="A0A834GPT3"/>
<feature type="domain" description="Calmodulin binding protein-like N-terminal" evidence="2">
    <location>
        <begin position="88"/>
        <end position="230"/>
    </location>
</feature>
<evidence type="ECO:0000259" key="3">
    <source>
        <dbReference type="Pfam" id="PF20451"/>
    </source>
</evidence>
<dbReference type="PANTHER" id="PTHR31713:SF14">
    <property type="entry name" value="CALMODULIN-BINDING PROTEIN 60 A"/>
    <property type="match status" value="1"/>
</dbReference>
<name>A0A834GPT3_RHOSS</name>
<organism evidence="4 5">
    <name type="scientific">Rhododendron simsii</name>
    <name type="common">Sims's rhododendron</name>
    <dbReference type="NCBI Taxonomy" id="118357"/>
    <lineage>
        <taxon>Eukaryota</taxon>
        <taxon>Viridiplantae</taxon>
        <taxon>Streptophyta</taxon>
        <taxon>Embryophyta</taxon>
        <taxon>Tracheophyta</taxon>
        <taxon>Spermatophyta</taxon>
        <taxon>Magnoliopsida</taxon>
        <taxon>eudicotyledons</taxon>
        <taxon>Gunneridae</taxon>
        <taxon>Pentapetalae</taxon>
        <taxon>asterids</taxon>
        <taxon>Ericales</taxon>
        <taxon>Ericaceae</taxon>
        <taxon>Ericoideae</taxon>
        <taxon>Rhodoreae</taxon>
        <taxon>Rhododendron</taxon>
    </lineage>
</organism>
<feature type="compositionally biased region" description="Polar residues" evidence="1">
    <location>
        <begin position="418"/>
        <end position="429"/>
    </location>
</feature>
<dbReference type="OrthoDB" id="1533582at2759"/>
<sequence length="565" mass="63647">MSQMMRKELEGLLIRTVDGSIHQVIEQTVDGSIHQVIEQTVERRIEQNMAPMISRMVMQELESAGETPWARLNHHSGIGVQSSESRTLQLEFKDKLSLPLVTNQTIKGEGNTPFRVTLVDVTTKQVVTSGPEASAKVEIVVVKGDFDGDNWTVEEFNKKIVREMEGKKSILTGNVHLNLEAGVGVVRKISFTHNSHWMKVCMLRLGAKVVDSFNGARVREAVTEPFVLKDYRNTYTEKHFPPSLNDEVWRLQMIKKDGPFHIRLGSENIKTVKDFLTRFFVDPQSLQNVSIVVYSSTKYANYICLLRIDHQILRSAKRLESIVDHARTCKLDKSLHLYFPVSSEKKSGVVFNDVGQANGKKLVVSALEHRGEVKSFNDENFMRSYLQSVNDAYPSDVPIPSLYYCEPSHTQNRHDHTQPSTSSHGNQEVPSHFPDEGIMSFDPSFGHASDLNEYGLQNIDVEDPIGDGSGIFPGDSFDPFCESQYSQFIDTDHSFQYLLMNSEAPDLSSFIDDFSSSRAADVAKAHRKWSMLYYVLKSKRKIAALKLVSSEAVPASVPASKRPKN</sequence>
<keyword evidence="5" id="KW-1185">Reference proteome</keyword>
<dbReference type="EMBL" id="WJXA01000008">
    <property type="protein sequence ID" value="KAF7136036.1"/>
    <property type="molecule type" value="Genomic_DNA"/>
</dbReference>
<dbReference type="GO" id="GO:0003700">
    <property type="term" value="F:DNA-binding transcription factor activity"/>
    <property type="evidence" value="ECO:0007669"/>
    <property type="project" value="TreeGrafter"/>
</dbReference>
<dbReference type="InterPro" id="IPR046830">
    <property type="entry name" value="Calmod_bind_M"/>
</dbReference>
<evidence type="ECO:0000259" key="2">
    <source>
        <dbReference type="Pfam" id="PF07887"/>
    </source>
</evidence>
<dbReference type="InterPro" id="IPR012416">
    <property type="entry name" value="CBP60"/>
</dbReference>
<evidence type="ECO:0000313" key="4">
    <source>
        <dbReference type="EMBL" id="KAF7136036.1"/>
    </source>
</evidence>
<dbReference type="Proteomes" id="UP000626092">
    <property type="component" value="Unassembled WGS sequence"/>
</dbReference>